<gene>
    <name evidence="8" type="ORF">Cvel_2334</name>
</gene>
<feature type="compositionally biased region" description="Basic and acidic residues" evidence="6">
    <location>
        <begin position="1050"/>
        <end position="1063"/>
    </location>
</feature>
<keyword evidence="5" id="KW-0472">Membrane</keyword>
<name>A0A0G4IDD3_9ALVE</name>
<evidence type="ECO:0000259" key="7">
    <source>
        <dbReference type="PROSITE" id="PS50004"/>
    </source>
</evidence>
<evidence type="ECO:0000256" key="4">
    <source>
        <dbReference type="ARBA" id="ARBA00022989"/>
    </source>
</evidence>
<dbReference type="CDD" id="cd00030">
    <property type="entry name" value="C2"/>
    <property type="match status" value="2"/>
</dbReference>
<dbReference type="VEuPathDB" id="CryptoDB:Cvel_2334"/>
<dbReference type="SUPFAM" id="SSF49562">
    <property type="entry name" value="C2 domain (Calcium/lipid-binding domain, CaLB)"/>
    <property type="match status" value="3"/>
</dbReference>
<keyword evidence="4" id="KW-1133">Transmembrane helix</keyword>
<feature type="region of interest" description="Disordered" evidence="6">
    <location>
        <begin position="1050"/>
        <end position="1098"/>
    </location>
</feature>
<comment type="subcellular location">
    <subcellularLocation>
        <location evidence="1">Membrane</location>
        <topology evidence="1">Single-pass membrane protein</topology>
    </subcellularLocation>
</comment>
<keyword evidence="3" id="KW-0677">Repeat</keyword>
<dbReference type="PANTHER" id="PTHR12546">
    <property type="entry name" value="FER-1-LIKE"/>
    <property type="match status" value="1"/>
</dbReference>
<feature type="compositionally biased region" description="Basic residues" evidence="6">
    <location>
        <begin position="841"/>
        <end position="856"/>
    </location>
</feature>
<feature type="compositionally biased region" description="Basic and acidic residues" evidence="6">
    <location>
        <begin position="1003"/>
        <end position="1020"/>
    </location>
</feature>
<dbReference type="PROSITE" id="PS50004">
    <property type="entry name" value="C2"/>
    <property type="match status" value="3"/>
</dbReference>
<feature type="domain" description="C2" evidence="7">
    <location>
        <begin position="1"/>
        <end position="108"/>
    </location>
</feature>
<organism evidence="8">
    <name type="scientific">Chromera velia CCMP2878</name>
    <dbReference type="NCBI Taxonomy" id="1169474"/>
    <lineage>
        <taxon>Eukaryota</taxon>
        <taxon>Sar</taxon>
        <taxon>Alveolata</taxon>
        <taxon>Colpodellida</taxon>
        <taxon>Chromeraceae</taxon>
        <taxon>Chromera</taxon>
    </lineage>
</organism>
<evidence type="ECO:0000313" key="8">
    <source>
        <dbReference type="EMBL" id="CEM55226.1"/>
    </source>
</evidence>
<sequence>MQKYTIGFTVHEARYLKSPDNNSMDVFVIVRCCGREYKTKVKQDVTDIASFAEASLWTDIYLYEDQFNTAVIEFEVQRRSYLWLNYVVGVATVQLEKVRKKKTHQFRNTQLPLKNQTYSSPQGYLKIDVFALGQGDELPGPSNKGGQEEEGAFELKNFENLNLAVLGNHDEAELRKSAHVLTVTIYRVDHLARRAFDILSNPYAVCRFDGFTLACPHARAVESHPFNVAFRIPVFTPVHEDHILVQLWHRGMISDEIIAQGRLSFSEVKNRRFDSRWFHFYGFDPEDIPDACAVTNKGIRGLEPYRVLGESCRVEVQVVDIRRATRWGERERAESAFDVKRALPSWLRTAEERERDVSSLSTFKFNETEGRVEEMNLLCPEDPDQQPKVGRYPLTTFPSELRGGGTREALRRPAAVLMSIEQKEADDKGGEKRLARKNLLEVKYDLRVYAYMARGLKSMDGEDPVPMIEIFCAGKQETIAAPSTPTSRPIWMKSLCMSVTLIADHSGEPSVEPVTLNVYNEADIQKGRLQRELIAQCTIPDYRLRRKDTSTDSFEEYDPHPQWVRLYKPSSNPLGATSGAEGPTAPHPSQSHPGAAAVACSGSLLHLMPPEHAGDIFIAVDLLKYNDVQRAKDEAREKKGCSLMFSTIGLRDLVLFDGAGSGLMRAVGLANQVESPRVELWIADFEGNSEGGGEKENIGDGYKKVASFRWQKRTSVLRRHGSLETDFSSSMDDDDEGMGKHEIVNESWSENNDRGGASFSLFHVERCEVSLPRDAVWDPCLTVKVFDERGLCGGDHFVGQYDLSLASRLPWLDDPSKANEKTRARATYDASYAVMQLETRHAKKRERKRQERKKQKRLEDEKQERERRRQLRLKGVKAGDTSSLLSEDEDLNEMSGDRSGGMFRGSEASASSNQLSSVKHQAQGQGSADDGAWHEVMWNFFRKGETGLVEGTRGVPLENFILRTVLADKNQQRVVKNSKRIFILVAATPPRLYPSPSQLAKSHHPEDKEKEGQSKGKKDAAMAPPSITLTGTSFLLEEISKLSDVRETDHRYESAQANHEHFFKRGSGTEGEKGESGKDRLDSSGDAEKRKDREEDAGVDLGGLKGRLIGKADDQGGVELEFAAEEAKRICGSLFCDYIETELSSLIMTTPPNLFFDTHFKKEKNDEGDKRTGGRLEADGNLEDADDLLGDLWFRNKPLTRGTNKDVAFGFIKSFTWLEQETREGIRRGEELKGKEIKKFVEDTASDPRALYQEFKVGVPSRLRLRLYAIKGHAVQCLGHPELVVAVGQTSLPKERYGKTESEPEFRKVLQTDIQLPRDWKLSMQIHDRTDTGSSLLGTSWLDLEDRWHSKKWGQFKEKGIVPKEYRNLLAINPLSKSFKRDANSSLACRENASDGRSAGVLECWVEMIEVGMISNKANRLKDISAPEALKMELRLVVWSTLNVKRVDGGKVDIMVEATLNCPSFQEKDPRRKVTQSTDTHRASTTGDGEFNWRMVWPNIGMPLEACTLTIGVRDVNVLSTSRIGEVTLNLVRYFDHVEKNLEPLNVNSELKLRAAPGVEEEEEGDAHLHSGGEGDADGGVGSVVVSLQVLRQGDADQNPLLV</sequence>
<feature type="compositionally biased region" description="Basic and acidic residues" evidence="6">
    <location>
        <begin position="857"/>
        <end position="867"/>
    </location>
</feature>
<feature type="domain" description="C2" evidence="7">
    <location>
        <begin position="427"/>
        <end position="554"/>
    </location>
</feature>
<dbReference type="SMART" id="SM00239">
    <property type="entry name" value="C2"/>
    <property type="match status" value="3"/>
</dbReference>
<dbReference type="InterPro" id="IPR035892">
    <property type="entry name" value="C2_domain_sf"/>
</dbReference>
<dbReference type="PhylomeDB" id="A0A0G4IDD3"/>
<feature type="compositionally biased region" description="Low complexity" evidence="6">
    <location>
        <begin position="906"/>
        <end position="917"/>
    </location>
</feature>
<feature type="region of interest" description="Disordered" evidence="6">
    <location>
        <begin position="835"/>
        <end position="928"/>
    </location>
</feature>
<dbReference type="InterPro" id="IPR037721">
    <property type="entry name" value="Ferlin"/>
</dbReference>
<feature type="domain" description="C2" evidence="7">
    <location>
        <begin position="157"/>
        <end position="278"/>
    </location>
</feature>
<protein>
    <recommendedName>
        <fullName evidence="7">C2 domain-containing protein</fullName>
    </recommendedName>
</protein>
<evidence type="ECO:0000256" key="2">
    <source>
        <dbReference type="ARBA" id="ARBA00022692"/>
    </source>
</evidence>
<feature type="region of interest" description="Disordered" evidence="6">
    <location>
        <begin position="574"/>
        <end position="595"/>
    </location>
</feature>
<dbReference type="EMBL" id="CDMZ01005854">
    <property type="protein sequence ID" value="CEM55226.1"/>
    <property type="molecule type" value="Genomic_DNA"/>
</dbReference>
<evidence type="ECO:0000256" key="1">
    <source>
        <dbReference type="ARBA" id="ARBA00004167"/>
    </source>
</evidence>
<evidence type="ECO:0000256" key="3">
    <source>
        <dbReference type="ARBA" id="ARBA00022737"/>
    </source>
</evidence>
<dbReference type="Gene3D" id="2.60.40.150">
    <property type="entry name" value="C2 domain"/>
    <property type="match status" value="2"/>
</dbReference>
<feature type="region of interest" description="Disordered" evidence="6">
    <location>
        <begin position="1557"/>
        <end position="1577"/>
    </location>
</feature>
<keyword evidence="2" id="KW-0812">Transmembrane</keyword>
<dbReference type="GO" id="GO:0016020">
    <property type="term" value="C:membrane"/>
    <property type="evidence" value="ECO:0007669"/>
    <property type="project" value="UniProtKB-SubCell"/>
</dbReference>
<dbReference type="GO" id="GO:0007009">
    <property type="term" value="P:plasma membrane organization"/>
    <property type="evidence" value="ECO:0007669"/>
    <property type="project" value="TreeGrafter"/>
</dbReference>
<feature type="compositionally biased region" description="Basic and acidic residues" evidence="6">
    <location>
        <begin position="1070"/>
        <end position="1096"/>
    </location>
</feature>
<proteinExistence type="predicted"/>
<dbReference type="InterPro" id="IPR000008">
    <property type="entry name" value="C2_dom"/>
</dbReference>
<dbReference type="PANTHER" id="PTHR12546:SF33">
    <property type="entry name" value="SPERM VESICLE FUSION PROTEIN FER-1"/>
    <property type="match status" value="1"/>
</dbReference>
<feature type="region of interest" description="Disordered" evidence="6">
    <location>
        <begin position="993"/>
        <end position="1026"/>
    </location>
</feature>
<reference evidence="8" key="1">
    <citation type="submission" date="2014-11" db="EMBL/GenBank/DDBJ databases">
        <authorList>
            <person name="Otto D Thomas"/>
            <person name="Naeem Raeece"/>
        </authorList>
    </citation>
    <scope>NUCLEOTIDE SEQUENCE</scope>
</reference>
<evidence type="ECO:0000256" key="6">
    <source>
        <dbReference type="SAM" id="MobiDB-lite"/>
    </source>
</evidence>
<dbReference type="Pfam" id="PF00168">
    <property type="entry name" value="C2"/>
    <property type="match status" value="4"/>
</dbReference>
<accession>A0A0G4IDD3</accession>
<evidence type="ECO:0000256" key="5">
    <source>
        <dbReference type="ARBA" id="ARBA00023136"/>
    </source>
</evidence>